<name>A0A2P6RCG8_ROSCH</name>
<comment type="caution">
    <text evidence="3">The sequence shown here is derived from an EMBL/GenBank/DDBJ whole genome shotgun (WGS) entry which is preliminary data.</text>
</comment>
<feature type="transmembrane region" description="Helical" evidence="2">
    <location>
        <begin position="515"/>
        <end position="539"/>
    </location>
</feature>
<organism evidence="3 4">
    <name type="scientific">Rosa chinensis</name>
    <name type="common">China rose</name>
    <dbReference type="NCBI Taxonomy" id="74649"/>
    <lineage>
        <taxon>Eukaryota</taxon>
        <taxon>Viridiplantae</taxon>
        <taxon>Streptophyta</taxon>
        <taxon>Embryophyta</taxon>
        <taxon>Tracheophyta</taxon>
        <taxon>Spermatophyta</taxon>
        <taxon>Magnoliopsida</taxon>
        <taxon>eudicotyledons</taxon>
        <taxon>Gunneridae</taxon>
        <taxon>Pentapetalae</taxon>
        <taxon>rosids</taxon>
        <taxon>fabids</taxon>
        <taxon>Rosales</taxon>
        <taxon>Rosaceae</taxon>
        <taxon>Rosoideae</taxon>
        <taxon>Rosoideae incertae sedis</taxon>
        <taxon>Rosa</taxon>
    </lineage>
</organism>
<dbReference type="STRING" id="74649.A0A2P6RCG8"/>
<dbReference type="EMBL" id="PDCK01000041">
    <property type="protein sequence ID" value="PRQ44129.1"/>
    <property type="molecule type" value="Genomic_DNA"/>
</dbReference>
<protein>
    <submittedName>
        <fullName evidence="3">Uncharacterized protein</fullName>
    </submittedName>
</protein>
<proteinExistence type="predicted"/>
<accession>A0A2P6RCG8</accession>
<evidence type="ECO:0000313" key="4">
    <source>
        <dbReference type="Proteomes" id="UP000238479"/>
    </source>
</evidence>
<dbReference type="InterPro" id="IPR004158">
    <property type="entry name" value="DUF247_pln"/>
</dbReference>
<feature type="transmembrane region" description="Helical" evidence="2">
    <location>
        <begin position="44"/>
        <end position="62"/>
    </location>
</feature>
<dbReference type="Pfam" id="PF03140">
    <property type="entry name" value="DUF247"/>
    <property type="match status" value="1"/>
</dbReference>
<evidence type="ECO:0000256" key="2">
    <source>
        <dbReference type="SAM" id="Phobius"/>
    </source>
</evidence>
<keyword evidence="2" id="KW-0812">Transmembrane</keyword>
<dbReference type="Proteomes" id="UP000238479">
    <property type="component" value="Chromosome 3"/>
</dbReference>
<keyword evidence="4" id="KW-1185">Reference proteome</keyword>
<sequence length="540" mass="62329">MVRECAVPAIRPSGEIRPSKEIHLLGGQYGEVFNYLPYKGLLKINYRLNLGIIFFSFLFLFFPQQAEAPEKEPRSLYEGLKLWCCSSVSAKDQVDNHVSNSADDVPIAAAAEPTSPDRSPRNQTTMRKQNVSDPIAIIIMDKVTNKPTFWPDCCIYKVPGRLCKGYEDFYTPRVVSVGPYHYCNGGSSEGMQAYKFIYLEAFFSRNNLNLDHCLGVVRELEGKARSYYVEPVKLNSDEFALMLLVDGSFLLELMLRHYFVEIVDECDRIYRKPRVIQDVYRDLLLIENQIPFFILVALYKELDMKTWRAQPSLVTLTNEFFRYLVEVDKFPGPEKVKHFVDFIRWYYLPECDSESEKGIIFDVPSVTAMDEAGVKFEKVTKSIILLDMEFTNGSLRIPHFKVDDWSETLFRNLIAFEQCHDHKVKYISQFMCLMGCMIRTPKDADLLIDREIISTTLGTSEDISTIFNKISKGVTLDGSFYYFTLLKNLNKYCRNPWHSWKATLKRDYFNTPWKLVSTIAAFVLLVLTVIQTVCSIISLS</sequence>
<dbReference type="Gramene" id="PRQ44129">
    <property type="protein sequence ID" value="PRQ44129"/>
    <property type="gene ID" value="RchiOBHm_Chr3g0475821"/>
</dbReference>
<keyword evidence="2" id="KW-1133">Transmembrane helix</keyword>
<dbReference type="PANTHER" id="PTHR31170">
    <property type="entry name" value="BNAC04G53230D PROTEIN"/>
    <property type="match status" value="1"/>
</dbReference>
<dbReference type="OMA" id="KPRMIAD"/>
<dbReference type="PANTHER" id="PTHR31170:SF25">
    <property type="entry name" value="BNAA09G04570D PROTEIN"/>
    <property type="match status" value="1"/>
</dbReference>
<gene>
    <name evidence="3" type="ORF">RchiOBHm_Chr3g0475821</name>
</gene>
<feature type="region of interest" description="Disordered" evidence="1">
    <location>
        <begin position="105"/>
        <end position="126"/>
    </location>
</feature>
<evidence type="ECO:0000256" key="1">
    <source>
        <dbReference type="SAM" id="MobiDB-lite"/>
    </source>
</evidence>
<keyword evidence="2" id="KW-0472">Membrane</keyword>
<evidence type="ECO:0000313" key="3">
    <source>
        <dbReference type="EMBL" id="PRQ44129.1"/>
    </source>
</evidence>
<reference evidence="3 4" key="1">
    <citation type="journal article" date="2018" name="Nat. Genet.">
        <title>The Rosa genome provides new insights in the design of modern roses.</title>
        <authorList>
            <person name="Bendahmane M."/>
        </authorList>
    </citation>
    <scope>NUCLEOTIDE SEQUENCE [LARGE SCALE GENOMIC DNA]</scope>
    <source>
        <strain evidence="4">cv. Old Blush</strain>
    </source>
</reference>
<dbReference type="AlphaFoldDB" id="A0A2P6RCG8"/>